<dbReference type="Proteomes" id="UP000270094">
    <property type="component" value="Unassembled WGS sequence"/>
</dbReference>
<dbReference type="AlphaFoldDB" id="A0A3P7J5Z3"/>
<evidence type="ECO:0000313" key="2">
    <source>
        <dbReference type="EMBL" id="VDM73284.1"/>
    </source>
</evidence>
<dbReference type="OrthoDB" id="5859553at2759"/>
<reference evidence="2 3" key="1">
    <citation type="submission" date="2018-11" db="EMBL/GenBank/DDBJ databases">
        <authorList>
            <consortium name="Pathogen Informatics"/>
        </authorList>
    </citation>
    <scope>NUCLEOTIDE SEQUENCE [LARGE SCALE GENOMIC DNA]</scope>
</reference>
<feature type="compositionally biased region" description="Polar residues" evidence="1">
    <location>
        <begin position="35"/>
        <end position="48"/>
    </location>
</feature>
<keyword evidence="3" id="KW-1185">Reference proteome</keyword>
<feature type="compositionally biased region" description="Polar residues" evidence="1">
    <location>
        <begin position="1"/>
        <end position="11"/>
    </location>
</feature>
<evidence type="ECO:0000256" key="1">
    <source>
        <dbReference type="SAM" id="MobiDB-lite"/>
    </source>
</evidence>
<organism evidence="2 3">
    <name type="scientific">Strongylus vulgaris</name>
    <name type="common">Blood worm</name>
    <dbReference type="NCBI Taxonomy" id="40348"/>
    <lineage>
        <taxon>Eukaryota</taxon>
        <taxon>Metazoa</taxon>
        <taxon>Ecdysozoa</taxon>
        <taxon>Nematoda</taxon>
        <taxon>Chromadorea</taxon>
        <taxon>Rhabditida</taxon>
        <taxon>Rhabditina</taxon>
        <taxon>Rhabditomorpha</taxon>
        <taxon>Strongyloidea</taxon>
        <taxon>Strongylidae</taxon>
        <taxon>Strongylus</taxon>
    </lineage>
</organism>
<protein>
    <submittedName>
        <fullName evidence="2">Uncharacterized protein</fullName>
    </submittedName>
</protein>
<gene>
    <name evidence="2" type="ORF">SVUK_LOCUS8282</name>
</gene>
<feature type="compositionally biased region" description="Acidic residues" evidence="1">
    <location>
        <begin position="20"/>
        <end position="32"/>
    </location>
</feature>
<proteinExistence type="predicted"/>
<evidence type="ECO:0000313" key="3">
    <source>
        <dbReference type="Proteomes" id="UP000270094"/>
    </source>
</evidence>
<name>A0A3P7J5Z3_STRVU</name>
<sequence>MKLIPSSNVDGESQKVILESSEEESDEEESSEESPTPTAKQTQTTSVAAANHKGLPSKISYEKQEFIARSCCKQFLQQMVLRKKGECFRTAGRSAVQVKSLLSELYQEHRDAYELMLADILKIPTPDQREIPYSDDSEWVASRILAINRAQNRLLVPAFPPWTVMQRMWKIYGPLQQAASVIGGYYEKFVNECVSVAYNQYYRL</sequence>
<dbReference type="EMBL" id="UYYB01029848">
    <property type="protein sequence ID" value="VDM73284.1"/>
    <property type="molecule type" value="Genomic_DNA"/>
</dbReference>
<feature type="region of interest" description="Disordered" evidence="1">
    <location>
        <begin position="1"/>
        <end position="51"/>
    </location>
</feature>
<accession>A0A3P7J5Z3</accession>